<dbReference type="OrthoDB" id="2450267at2759"/>
<comment type="caution">
    <text evidence="1">The sequence shown here is derived from an EMBL/GenBank/DDBJ whole genome shotgun (WGS) entry which is preliminary data.</text>
</comment>
<gene>
    <name evidence="1" type="ORF">CHRIB12_LOCUS10176</name>
</gene>
<sequence length="140" mass="16009">MELLGITVKNEQDIKISVQNLSGTVQVCFKYCDMFSLSNFRIKFCLSFKEPETTHSETAEWKTAMPTNGGRRSDACSEHICGRTSTFLYSEYRTAPKISEISRPTRRIYASTSEPTCEMDININGNRQRPTDNNKHILEN</sequence>
<dbReference type="VEuPathDB" id="FungiDB:RhiirFUN_019917"/>
<accession>A0A915Z6P4</accession>
<dbReference type="EMBL" id="CAGKOT010000020">
    <property type="protein sequence ID" value="CAB5364849.1"/>
    <property type="molecule type" value="Genomic_DNA"/>
</dbReference>
<proteinExistence type="predicted"/>
<reference evidence="1" key="1">
    <citation type="submission" date="2020-05" db="EMBL/GenBank/DDBJ databases">
        <authorList>
            <person name="Rincon C."/>
            <person name="Sanders R I."/>
            <person name="Robbins C."/>
            <person name="Chaturvedi A."/>
        </authorList>
    </citation>
    <scope>NUCLEOTIDE SEQUENCE</scope>
    <source>
        <strain evidence="1">CHB12</strain>
    </source>
</reference>
<dbReference type="AlphaFoldDB" id="A0A915Z6P4"/>
<dbReference type="Proteomes" id="UP000684084">
    <property type="component" value="Unassembled WGS sequence"/>
</dbReference>
<name>A0A915Z6P4_9GLOM</name>
<evidence type="ECO:0000313" key="1">
    <source>
        <dbReference type="EMBL" id="CAB5364849.1"/>
    </source>
</evidence>
<evidence type="ECO:0000313" key="2">
    <source>
        <dbReference type="Proteomes" id="UP000684084"/>
    </source>
</evidence>
<organism evidence="1 2">
    <name type="scientific">Rhizophagus irregularis</name>
    <dbReference type="NCBI Taxonomy" id="588596"/>
    <lineage>
        <taxon>Eukaryota</taxon>
        <taxon>Fungi</taxon>
        <taxon>Fungi incertae sedis</taxon>
        <taxon>Mucoromycota</taxon>
        <taxon>Glomeromycotina</taxon>
        <taxon>Glomeromycetes</taxon>
        <taxon>Glomerales</taxon>
        <taxon>Glomeraceae</taxon>
        <taxon>Rhizophagus</taxon>
    </lineage>
</organism>
<protein>
    <submittedName>
        <fullName evidence="1">Uncharacterized protein</fullName>
    </submittedName>
</protein>